<feature type="compositionally biased region" description="Acidic residues" evidence="5">
    <location>
        <begin position="215"/>
        <end position="245"/>
    </location>
</feature>
<evidence type="ECO:0000259" key="6">
    <source>
        <dbReference type="Pfam" id="PF01778"/>
    </source>
</evidence>
<gene>
    <name evidence="7" type="ORF">EAH_00032120</name>
</gene>
<proteinExistence type="inferred from homology"/>
<dbReference type="PANTHER" id="PTHR23405">
    <property type="entry name" value="MAINTENANCE OF KILLER 16 MAK16 PROTEIN-RELATED"/>
    <property type="match status" value="1"/>
</dbReference>
<comment type="similarity">
    <text evidence="2 4">Belongs to the MAK16 family.</text>
</comment>
<evidence type="ECO:0000313" key="8">
    <source>
        <dbReference type="Proteomes" id="UP000018050"/>
    </source>
</evidence>
<dbReference type="OMA" id="VIWEVIN"/>
<evidence type="ECO:0000256" key="3">
    <source>
        <dbReference type="ARBA" id="ARBA00023242"/>
    </source>
</evidence>
<feature type="domain" description="Ribosomal eL28/Mak16" evidence="6">
    <location>
        <begin position="6"/>
        <end position="118"/>
    </location>
</feature>
<organism evidence="7 8">
    <name type="scientific">Eimeria acervulina</name>
    <name type="common">Coccidian parasite</name>
    <dbReference type="NCBI Taxonomy" id="5801"/>
    <lineage>
        <taxon>Eukaryota</taxon>
        <taxon>Sar</taxon>
        <taxon>Alveolata</taxon>
        <taxon>Apicomplexa</taxon>
        <taxon>Conoidasida</taxon>
        <taxon>Coccidia</taxon>
        <taxon>Eucoccidiorida</taxon>
        <taxon>Eimeriorina</taxon>
        <taxon>Eimeriidae</taxon>
        <taxon>Eimeria</taxon>
    </lineage>
</organism>
<dbReference type="GO" id="GO:0000470">
    <property type="term" value="P:maturation of LSU-rRNA"/>
    <property type="evidence" value="ECO:0007669"/>
    <property type="project" value="TreeGrafter"/>
</dbReference>
<evidence type="ECO:0000256" key="4">
    <source>
        <dbReference type="PIRNR" id="PIRNR003352"/>
    </source>
</evidence>
<evidence type="ECO:0000256" key="5">
    <source>
        <dbReference type="SAM" id="MobiDB-lite"/>
    </source>
</evidence>
<sequence length="341" mass="39288">MQNDELIWNVINKHFCSFKRKTDKEDMCSNQYNVTGKCNRVSCPLANSNYGTVLENQGKLYLCLKTVERAHLPNRLWERIKLSRNISEAKKTIEKHMKNVYPQHQIERCKRRTIKLKHMIDRMRKLELKPKEKLEGVKKKTERREAAREKKALVAAHIEDVIEDELLKRLHQGVYGDLYNEHRLTKETTQEEKETPEVTTAKAAETGAIRFEAAAETDEEEFASSDFELDDDLEGSSTEGSEDEFSFSGSGSELEESESEVEDEDTAEKPAATKGKKKELLVDVEELQAPSSIQKKRKAAAERESKEKRDVPVSTLRRQAAKRKNTRMRIEYEPEAIAEEA</sequence>
<dbReference type="EMBL" id="HG673023">
    <property type="protein sequence ID" value="CDI82996.1"/>
    <property type="molecule type" value="Genomic_DNA"/>
</dbReference>
<protein>
    <recommendedName>
        <fullName evidence="4">Protein MAK16 homolog</fullName>
    </recommendedName>
</protein>
<name>U6GRX0_EIMAC</name>
<dbReference type="RefSeq" id="XP_013247795.1">
    <property type="nucleotide sequence ID" value="XM_013392341.1"/>
</dbReference>
<dbReference type="InterPro" id="IPR006958">
    <property type="entry name" value="Mak16"/>
</dbReference>
<dbReference type="Proteomes" id="UP000018050">
    <property type="component" value="Unassembled WGS sequence"/>
</dbReference>
<dbReference type="Gene3D" id="3.30.390.110">
    <property type="match status" value="1"/>
</dbReference>
<evidence type="ECO:0000256" key="2">
    <source>
        <dbReference type="ARBA" id="ARBA00005514"/>
    </source>
</evidence>
<dbReference type="InterPro" id="IPR029004">
    <property type="entry name" value="Ribosomal_eL28/Mak16"/>
</dbReference>
<keyword evidence="8" id="KW-1185">Reference proteome</keyword>
<keyword evidence="3 4" id="KW-0539">Nucleus</keyword>
<dbReference type="GeneID" id="25271282"/>
<feature type="compositionally biased region" description="Basic and acidic residues" evidence="5">
    <location>
        <begin position="185"/>
        <end position="196"/>
    </location>
</feature>
<dbReference type="OrthoDB" id="10251342at2759"/>
<dbReference type="PIRSF" id="PIRSF003352">
    <property type="entry name" value="MAK16"/>
    <property type="match status" value="1"/>
</dbReference>
<feature type="compositionally biased region" description="Basic and acidic residues" evidence="5">
    <location>
        <begin position="299"/>
        <end position="311"/>
    </location>
</feature>
<dbReference type="Pfam" id="PF04874">
    <property type="entry name" value="Mak16"/>
    <property type="match status" value="1"/>
</dbReference>
<dbReference type="Pfam" id="PF01778">
    <property type="entry name" value="Ribosomal_L28e"/>
    <property type="match status" value="1"/>
</dbReference>
<feature type="compositionally biased region" description="Acidic residues" evidence="5">
    <location>
        <begin position="253"/>
        <end position="266"/>
    </location>
</feature>
<reference evidence="7" key="1">
    <citation type="submission" date="2013-10" db="EMBL/GenBank/DDBJ databases">
        <title>Genomic analysis of the causative agents of coccidiosis in chickens.</title>
        <authorList>
            <person name="Reid A.J."/>
            <person name="Blake D."/>
            <person name="Billington K."/>
            <person name="Browne H."/>
            <person name="Dunn M."/>
            <person name="Hung S."/>
            <person name="Kawahara F."/>
            <person name="Miranda-Saavedra D."/>
            <person name="Mourier T."/>
            <person name="Nagra H."/>
            <person name="Otto T.D."/>
            <person name="Rawlings N."/>
            <person name="Sanchez A."/>
            <person name="Sanders M."/>
            <person name="Subramaniam C."/>
            <person name="Tay Y."/>
            <person name="Dear P."/>
            <person name="Doerig C."/>
            <person name="Gruber A."/>
            <person name="Parkinson J."/>
            <person name="Shirley M."/>
            <person name="Wan K.L."/>
            <person name="Berriman M."/>
            <person name="Tomley F."/>
            <person name="Pain A."/>
        </authorList>
    </citation>
    <scope>NUCLEOTIDE SEQUENCE</scope>
    <source>
        <strain evidence="7">Houghton</strain>
    </source>
</reference>
<reference evidence="7" key="2">
    <citation type="submission" date="2013-10" db="EMBL/GenBank/DDBJ databases">
        <authorList>
            <person name="Aslett M."/>
        </authorList>
    </citation>
    <scope>NUCLEOTIDE SEQUENCE</scope>
    <source>
        <strain evidence="7">Houghton</strain>
    </source>
</reference>
<evidence type="ECO:0000256" key="1">
    <source>
        <dbReference type="ARBA" id="ARBA00004123"/>
    </source>
</evidence>
<dbReference type="GO" id="GO:0005730">
    <property type="term" value="C:nucleolus"/>
    <property type="evidence" value="ECO:0007669"/>
    <property type="project" value="UniProtKB-UniRule"/>
</dbReference>
<accession>U6GRX0</accession>
<comment type="subcellular location">
    <subcellularLocation>
        <location evidence="1">Nucleus</location>
    </subcellularLocation>
</comment>
<dbReference type="GO" id="GO:0000460">
    <property type="term" value="P:maturation of 5.8S rRNA"/>
    <property type="evidence" value="ECO:0007669"/>
    <property type="project" value="TreeGrafter"/>
</dbReference>
<dbReference type="AlphaFoldDB" id="U6GRX0"/>
<evidence type="ECO:0000313" key="7">
    <source>
        <dbReference type="EMBL" id="CDI82996.1"/>
    </source>
</evidence>
<feature type="region of interest" description="Disordered" evidence="5">
    <location>
        <begin position="185"/>
        <end position="341"/>
    </location>
</feature>
<dbReference type="VEuPathDB" id="ToxoDB:EAH_00032120"/>
<dbReference type="GO" id="GO:0030687">
    <property type="term" value="C:preribosome, large subunit precursor"/>
    <property type="evidence" value="ECO:0007669"/>
    <property type="project" value="TreeGrafter"/>
</dbReference>
<dbReference type="PANTHER" id="PTHR23405:SF4">
    <property type="entry name" value="PROTEIN MAK16 HOMOLOG"/>
    <property type="match status" value="1"/>
</dbReference>